<sequence length="270" mass="29208">MLGTLRQRNILVKPEWLEQCTAFLHSLTPPPTQASMLDLVVDQFLHSDMHLIATPSLPPNVAALHGQVLQGTFILQIDEVIDVAAPLSQRYPFHLLDATTQPTAPSTGVGRGRAIRTESNRLLKVALTDGTQMVGAMELRLVPALKLDIPSGTKVLLTNPLVRRGLLMLVPDCTRVLGGSVQQLNARRTEALKKLQDQLDPHAAEVSLLKQRHKERIERASPQLQQAPYSLEVPREEASAPGNGDQGGEDEGEVEPTSPPAGTTAPSGGH</sequence>
<organism evidence="6 7">
    <name type="scientific">Paratrimastix pyriformis</name>
    <dbReference type="NCBI Taxonomy" id="342808"/>
    <lineage>
        <taxon>Eukaryota</taxon>
        <taxon>Metamonada</taxon>
        <taxon>Preaxostyla</taxon>
        <taxon>Paratrimastigidae</taxon>
        <taxon>Paratrimastix</taxon>
    </lineage>
</organism>
<dbReference type="Proteomes" id="UP001141327">
    <property type="component" value="Unassembled WGS sequence"/>
</dbReference>
<dbReference type="Pfam" id="PF21000">
    <property type="entry name" value="RMI1_N_N"/>
    <property type="match status" value="1"/>
</dbReference>
<proteinExistence type="inferred from homology"/>
<evidence type="ECO:0000256" key="1">
    <source>
        <dbReference type="ARBA" id="ARBA00006395"/>
    </source>
</evidence>
<name>A0ABQ8UV22_9EUKA</name>
<dbReference type="InterPro" id="IPR042470">
    <property type="entry name" value="RMI1_N_C_sf"/>
</dbReference>
<accession>A0ABQ8UV22</accession>
<protein>
    <recommendedName>
        <fullName evidence="2">RecQ-mediated genome instability protein 1</fullName>
    </recommendedName>
</protein>
<dbReference type="PANTHER" id="PTHR14790">
    <property type="entry name" value="RECQ-MEDIATED GENOME INSTABILITY PROTEIN 1 RMI1"/>
    <property type="match status" value="1"/>
</dbReference>
<dbReference type="Pfam" id="PF08585">
    <property type="entry name" value="RMI1_N_C"/>
    <property type="match status" value="1"/>
</dbReference>
<dbReference type="PANTHER" id="PTHR14790:SF15">
    <property type="entry name" value="RECQ-MEDIATED GENOME INSTABILITY PROTEIN 1"/>
    <property type="match status" value="1"/>
</dbReference>
<evidence type="ECO:0000256" key="3">
    <source>
        <dbReference type="SAM" id="MobiDB-lite"/>
    </source>
</evidence>
<comment type="similarity">
    <text evidence="1">Belongs to the RMI1 family.</text>
</comment>
<evidence type="ECO:0000313" key="6">
    <source>
        <dbReference type="EMBL" id="KAJ4461405.1"/>
    </source>
</evidence>
<keyword evidence="7" id="KW-1185">Reference proteome</keyword>
<evidence type="ECO:0000313" key="7">
    <source>
        <dbReference type="Proteomes" id="UP001141327"/>
    </source>
</evidence>
<evidence type="ECO:0000259" key="5">
    <source>
        <dbReference type="Pfam" id="PF21000"/>
    </source>
</evidence>
<feature type="domain" description="RMI1 N-terminal" evidence="5">
    <location>
        <begin position="5"/>
        <end position="49"/>
    </location>
</feature>
<reference evidence="6" key="1">
    <citation type="journal article" date="2022" name="bioRxiv">
        <title>Genomics of Preaxostyla Flagellates Illuminates Evolutionary Transitions and the Path Towards Mitochondrial Loss.</title>
        <authorList>
            <person name="Novak L.V.F."/>
            <person name="Treitli S.C."/>
            <person name="Pyrih J."/>
            <person name="Halakuc P."/>
            <person name="Pipaliya S.V."/>
            <person name="Vacek V."/>
            <person name="Brzon O."/>
            <person name="Soukal P."/>
            <person name="Eme L."/>
            <person name="Dacks J.B."/>
            <person name="Karnkowska A."/>
            <person name="Elias M."/>
            <person name="Hampl V."/>
        </authorList>
    </citation>
    <scope>NUCLEOTIDE SEQUENCE</scope>
    <source>
        <strain evidence="6">RCP-MX</strain>
    </source>
</reference>
<dbReference type="EMBL" id="JAPMOS010000007">
    <property type="protein sequence ID" value="KAJ4461405.1"/>
    <property type="molecule type" value="Genomic_DNA"/>
</dbReference>
<comment type="caution">
    <text evidence="6">The sequence shown here is derived from an EMBL/GenBank/DDBJ whole genome shotgun (WGS) entry which is preliminary data.</text>
</comment>
<dbReference type="Gene3D" id="2.40.50.770">
    <property type="entry name" value="RecQ-mediated genome instability protein Rmi1, C-terminal domain"/>
    <property type="match status" value="1"/>
</dbReference>
<evidence type="ECO:0000259" key="4">
    <source>
        <dbReference type="Pfam" id="PF08585"/>
    </source>
</evidence>
<feature type="compositionally biased region" description="Low complexity" evidence="3">
    <location>
        <begin position="260"/>
        <end position="270"/>
    </location>
</feature>
<feature type="region of interest" description="Disordered" evidence="3">
    <location>
        <begin position="219"/>
        <end position="270"/>
    </location>
</feature>
<evidence type="ECO:0000256" key="2">
    <source>
        <dbReference type="ARBA" id="ARBA00018987"/>
    </source>
</evidence>
<dbReference type="SMART" id="SM01161">
    <property type="entry name" value="DUF1767"/>
    <property type="match status" value="1"/>
</dbReference>
<dbReference type="InterPro" id="IPR013894">
    <property type="entry name" value="RMI1_OB"/>
</dbReference>
<feature type="domain" description="RecQ mediated genome instability protein 1 OB-fold" evidence="4">
    <location>
        <begin position="57"/>
        <end position="190"/>
    </location>
</feature>
<dbReference type="InterPro" id="IPR049363">
    <property type="entry name" value="RMI1_N"/>
</dbReference>
<gene>
    <name evidence="6" type="ORF">PAPYR_1969</name>
</gene>